<dbReference type="RefSeq" id="WP_171470143.1">
    <property type="nucleotide sequence ID" value="NZ_CP053452.2"/>
</dbReference>
<dbReference type="Proteomes" id="UP000503447">
    <property type="component" value="Chromosome"/>
</dbReference>
<sequence>MPDRAAVIAALAEYATKPATAHEVRAEPGEVFSAPPFQQLRQFLPSLRSKAELDALLSEVAALTRTGDPFRTSVIAVNCGSLVEMGGDPALVAPHLVAALPGHLNLARRAAGATFDTDPDAIRARGGLTFLMLATMAVLCRGAAFRQAARANADLVAGVEALAEEHRESGFVAQVLGFTDGLALLVLAPNEGKGFRVACDAVATNAHLFTLLQAALIGGGHLSGEPIDEEVVGVATGAIPHTRVLHDHARFHFSSWFGLPKEGEFQGNLIDSIIHFPVEVSPGAIPEFDGVRVVLIDPMRGGGRSWDSNFFANIHDALRSRAEVVEVLSPEEVTEWLDRIKKRSG</sequence>
<dbReference type="AlphaFoldDB" id="A0A6M5YLA1"/>
<evidence type="ECO:0000313" key="2">
    <source>
        <dbReference type="Proteomes" id="UP000503447"/>
    </source>
</evidence>
<organism evidence="1 2">
    <name type="scientific">Frigoriglobus tundricola</name>
    <dbReference type="NCBI Taxonomy" id="2774151"/>
    <lineage>
        <taxon>Bacteria</taxon>
        <taxon>Pseudomonadati</taxon>
        <taxon>Planctomycetota</taxon>
        <taxon>Planctomycetia</taxon>
        <taxon>Gemmatales</taxon>
        <taxon>Gemmataceae</taxon>
        <taxon>Frigoriglobus</taxon>
    </lineage>
</organism>
<evidence type="ECO:0000313" key="1">
    <source>
        <dbReference type="EMBL" id="QJW94063.1"/>
    </source>
</evidence>
<proteinExistence type="predicted"/>
<accession>A0A6M5YLA1</accession>
<reference evidence="2" key="1">
    <citation type="submission" date="2020-05" db="EMBL/GenBank/DDBJ databases">
        <title>Frigoriglobus tundricola gen. nov., sp. nov., a psychrotolerant cellulolytic planctomycete of the family Gemmataceae with two divergent copies of 16S rRNA gene.</title>
        <authorList>
            <person name="Kulichevskaya I.S."/>
            <person name="Ivanova A.A."/>
            <person name="Naumoff D.G."/>
            <person name="Beletsky A.V."/>
            <person name="Rijpstra W.I.C."/>
            <person name="Sinninghe Damste J.S."/>
            <person name="Mardanov A.V."/>
            <person name="Ravin N.V."/>
            <person name="Dedysh S.N."/>
        </authorList>
    </citation>
    <scope>NUCLEOTIDE SEQUENCE [LARGE SCALE GENOMIC DNA]</scope>
    <source>
        <strain evidence="2">PL17</strain>
    </source>
</reference>
<keyword evidence="2" id="KW-1185">Reference proteome</keyword>
<gene>
    <name evidence="1" type="ORF">FTUN_1582</name>
</gene>
<dbReference type="EMBL" id="CP053452">
    <property type="protein sequence ID" value="QJW94063.1"/>
    <property type="molecule type" value="Genomic_DNA"/>
</dbReference>
<dbReference type="KEGG" id="ftj:FTUN_1582"/>
<protein>
    <submittedName>
        <fullName evidence="1">Uncharacterized protein</fullName>
    </submittedName>
</protein>
<name>A0A6M5YLA1_9BACT</name>